<dbReference type="Proteomes" id="UP001280581">
    <property type="component" value="Unassembled WGS sequence"/>
</dbReference>
<evidence type="ECO:0008006" key="4">
    <source>
        <dbReference type="Google" id="ProtNLM"/>
    </source>
</evidence>
<organism evidence="2 3">
    <name type="scientific">Pseudopithomyces chartarum</name>
    <dbReference type="NCBI Taxonomy" id="1892770"/>
    <lineage>
        <taxon>Eukaryota</taxon>
        <taxon>Fungi</taxon>
        <taxon>Dikarya</taxon>
        <taxon>Ascomycota</taxon>
        <taxon>Pezizomycotina</taxon>
        <taxon>Dothideomycetes</taxon>
        <taxon>Pleosporomycetidae</taxon>
        <taxon>Pleosporales</taxon>
        <taxon>Massarineae</taxon>
        <taxon>Didymosphaeriaceae</taxon>
        <taxon>Pseudopithomyces</taxon>
    </lineage>
</organism>
<proteinExistence type="predicted"/>
<keyword evidence="1" id="KW-0175">Coiled coil</keyword>
<evidence type="ECO:0000313" key="3">
    <source>
        <dbReference type="Proteomes" id="UP001280581"/>
    </source>
</evidence>
<sequence>MVRSVAERTVYLACKPIFTGQTALVRKLKKIRELVKQHRISLDALVAEYGEQQLVKTLKVLLDDNIFQSDSKAEKEFPELFQSSPLRDLQRSESEVHAVQSIAEALEEIESLHHVEDTLEYENERPSSKELCRSVANSRSAMEVLDEADLLGPVDASLGEENDGQCPNALFVAEETVPVNYSVSPDNLPSLYPSYIPYTAQHTILTTAQRILEECCYSFFQRWKPSVLQTRGWECAQAVELTKWTRVLRMHSKTLPAHAFKLNDENSLDMILKSTHKLRHSAVHRLRLTARGVVQLIESARSLTEALQDTERTAQLDELCLDAESKVKAMELNKNVLEDEFAQKLEEIAQKRRDLDKEEEFLRAKLHAEDLENTLLIGSLLEESIEKIFKGSLHLPVPSYIPPEPIRFPQLLKMHLLMPSSTQKQGSPAYAEAKRLCAAHTRRQL</sequence>
<name>A0AAN6RKC9_9PLEO</name>
<evidence type="ECO:0000313" key="2">
    <source>
        <dbReference type="EMBL" id="KAK3210427.1"/>
    </source>
</evidence>
<comment type="caution">
    <text evidence="2">The sequence shown here is derived from an EMBL/GenBank/DDBJ whole genome shotgun (WGS) entry which is preliminary data.</text>
</comment>
<feature type="coiled-coil region" evidence="1">
    <location>
        <begin position="293"/>
        <end position="365"/>
    </location>
</feature>
<keyword evidence="3" id="KW-1185">Reference proteome</keyword>
<evidence type="ECO:0000256" key="1">
    <source>
        <dbReference type="SAM" id="Coils"/>
    </source>
</evidence>
<protein>
    <recommendedName>
        <fullName evidence="4">Ubiquinol-cytochrome-c reductase cytochrome c1</fullName>
    </recommendedName>
</protein>
<reference evidence="2 3" key="1">
    <citation type="submission" date="2021-02" db="EMBL/GenBank/DDBJ databases">
        <title>Genome assembly of Pseudopithomyces chartarum.</title>
        <authorList>
            <person name="Jauregui R."/>
            <person name="Singh J."/>
            <person name="Voisey C."/>
        </authorList>
    </citation>
    <scope>NUCLEOTIDE SEQUENCE [LARGE SCALE GENOMIC DNA]</scope>
    <source>
        <strain evidence="2 3">AGR01</strain>
    </source>
</reference>
<accession>A0AAN6RKC9</accession>
<gene>
    <name evidence="2" type="ORF">GRF29_44g2668680</name>
</gene>
<dbReference type="EMBL" id="WVTA01000005">
    <property type="protein sequence ID" value="KAK3210427.1"/>
    <property type="molecule type" value="Genomic_DNA"/>
</dbReference>
<dbReference type="AlphaFoldDB" id="A0AAN6RKC9"/>